<keyword evidence="4" id="KW-1003">Cell membrane</keyword>
<evidence type="ECO:0000256" key="10">
    <source>
        <dbReference type="SAM" id="Phobius"/>
    </source>
</evidence>
<dbReference type="EMBL" id="BSXT01001386">
    <property type="protein sequence ID" value="GMF41893.1"/>
    <property type="molecule type" value="Genomic_DNA"/>
</dbReference>
<protein>
    <submittedName>
        <fullName evidence="11">Unnamed protein product</fullName>
    </submittedName>
</protein>
<dbReference type="GO" id="GO:0005886">
    <property type="term" value="C:plasma membrane"/>
    <property type="evidence" value="ECO:0007669"/>
    <property type="project" value="UniProtKB-SubCell"/>
</dbReference>
<dbReference type="PANTHER" id="PTHR10791">
    <property type="entry name" value="RAG1-ACTIVATING PROTEIN 1"/>
    <property type="match status" value="1"/>
</dbReference>
<organism evidence="11 12">
    <name type="scientific">Phytophthora fragariaefolia</name>
    <dbReference type="NCBI Taxonomy" id="1490495"/>
    <lineage>
        <taxon>Eukaryota</taxon>
        <taxon>Sar</taxon>
        <taxon>Stramenopiles</taxon>
        <taxon>Oomycota</taxon>
        <taxon>Peronosporomycetes</taxon>
        <taxon>Peronosporales</taxon>
        <taxon>Peronosporaceae</taxon>
        <taxon>Phytophthora</taxon>
    </lineage>
</organism>
<keyword evidence="8 10" id="KW-1133">Transmembrane helix</keyword>
<feature type="transmembrane region" description="Helical" evidence="10">
    <location>
        <begin position="36"/>
        <end position="57"/>
    </location>
</feature>
<dbReference type="Proteomes" id="UP001165121">
    <property type="component" value="Unassembled WGS sequence"/>
</dbReference>
<sequence>MSLFKYSRGFGQLAAIAFIIYFKWAPTQTHKDTFKLYVGGIILHCIVTLYFVVVLAGVTGQTNYNGSNLLGYAGVAINVCMFDSPFASLRHVVETKSAASIPINLSLMIFASSVLWVATGLLDSDYFVTGLNLALCSVRFKSCYTASTAQDEV</sequence>
<evidence type="ECO:0000256" key="9">
    <source>
        <dbReference type="ARBA" id="ARBA00023136"/>
    </source>
</evidence>
<evidence type="ECO:0000256" key="3">
    <source>
        <dbReference type="ARBA" id="ARBA00022448"/>
    </source>
</evidence>
<comment type="similarity">
    <text evidence="2">Belongs to the SWEET sugar transporter family.</text>
</comment>
<keyword evidence="9 10" id="KW-0472">Membrane</keyword>
<evidence type="ECO:0000313" key="12">
    <source>
        <dbReference type="Proteomes" id="UP001165121"/>
    </source>
</evidence>
<keyword evidence="3" id="KW-0813">Transport</keyword>
<dbReference type="OrthoDB" id="409725at2759"/>
<feature type="transmembrane region" description="Helical" evidence="10">
    <location>
        <begin position="69"/>
        <end position="89"/>
    </location>
</feature>
<gene>
    <name evidence="11" type="ORF">Pfra01_001345500</name>
</gene>
<dbReference type="GO" id="GO:0051119">
    <property type="term" value="F:sugar transmembrane transporter activity"/>
    <property type="evidence" value="ECO:0007669"/>
    <property type="project" value="InterPro"/>
</dbReference>
<keyword evidence="12" id="KW-1185">Reference proteome</keyword>
<evidence type="ECO:0000256" key="6">
    <source>
        <dbReference type="ARBA" id="ARBA00022692"/>
    </source>
</evidence>
<dbReference type="PANTHER" id="PTHR10791:SF30">
    <property type="entry name" value="SUGAR TRANSPORTER SWEET1"/>
    <property type="match status" value="1"/>
</dbReference>
<reference evidence="11" key="1">
    <citation type="submission" date="2023-04" db="EMBL/GenBank/DDBJ databases">
        <title>Phytophthora fragariaefolia NBRC 109709.</title>
        <authorList>
            <person name="Ichikawa N."/>
            <person name="Sato H."/>
            <person name="Tonouchi N."/>
        </authorList>
    </citation>
    <scope>NUCLEOTIDE SEQUENCE</scope>
    <source>
        <strain evidence="11">NBRC 109709</strain>
    </source>
</reference>
<keyword evidence="5" id="KW-0762">Sugar transport</keyword>
<keyword evidence="7" id="KW-0677">Repeat</keyword>
<dbReference type="AlphaFoldDB" id="A0A9W6XMN0"/>
<evidence type="ECO:0000256" key="5">
    <source>
        <dbReference type="ARBA" id="ARBA00022597"/>
    </source>
</evidence>
<keyword evidence="6 10" id="KW-0812">Transmembrane</keyword>
<evidence type="ECO:0000256" key="4">
    <source>
        <dbReference type="ARBA" id="ARBA00022475"/>
    </source>
</evidence>
<dbReference type="Gene3D" id="1.20.1280.290">
    <property type="match status" value="1"/>
</dbReference>
<dbReference type="Pfam" id="PF03083">
    <property type="entry name" value="MtN3_slv"/>
    <property type="match status" value="1"/>
</dbReference>
<evidence type="ECO:0000256" key="1">
    <source>
        <dbReference type="ARBA" id="ARBA00004651"/>
    </source>
</evidence>
<comment type="caution">
    <text evidence="11">The sequence shown here is derived from an EMBL/GenBank/DDBJ whole genome shotgun (WGS) entry which is preliminary data.</text>
</comment>
<accession>A0A9W6XMN0</accession>
<feature type="transmembrane region" description="Helical" evidence="10">
    <location>
        <begin position="6"/>
        <end position="24"/>
    </location>
</feature>
<evidence type="ECO:0000256" key="2">
    <source>
        <dbReference type="ARBA" id="ARBA00007809"/>
    </source>
</evidence>
<evidence type="ECO:0000313" key="11">
    <source>
        <dbReference type="EMBL" id="GMF41893.1"/>
    </source>
</evidence>
<comment type="subcellular location">
    <subcellularLocation>
        <location evidence="1">Cell membrane</location>
        <topology evidence="1">Multi-pass membrane protein</topology>
    </subcellularLocation>
</comment>
<dbReference type="InterPro" id="IPR047664">
    <property type="entry name" value="SWEET"/>
</dbReference>
<dbReference type="InterPro" id="IPR004316">
    <property type="entry name" value="SWEET_rpt"/>
</dbReference>
<evidence type="ECO:0000256" key="8">
    <source>
        <dbReference type="ARBA" id="ARBA00022989"/>
    </source>
</evidence>
<name>A0A9W6XMN0_9STRA</name>
<evidence type="ECO:0000256" key="7">
    <source>
        <dbReference type="ARBA" id="ARBA00022737"/>
    </source>
</evidence>
<feature type="transmembrane region" description="Helical" evidence="10">
    <location>
        <begin position="101"/>
        <end position="122"/>
    </location>
</feature>
<proteinExistence type="inferred from homology"/>